<dbReference type="Proteomes" id="UP000186143">
    <property type="component" value="Unassembled WGS sequence"/>
</dbReference>
<dbReference type="EMBL" id="MKIO01000048">
    <property type="protein sequence ID" value="OLP52495.1"/>
    <property type="molecule type" value="Genomic_DNA"/>
</dbReference>
<dbReference type="STRING" id="1672749.BJF92_02675"/>
<evidence type="ECO:0000256" key="1">
    <source>
        <dbReference type="ARBA" id="ARBA00006226"/>
    </source>
</evidence>
<comment type="caution">
    <text evidence="3">The sequence shown here is derived from an EMBL/GenBank/DDBJ whole genome shotgun (WGS) entry which is preliminary data.</text>
</comment>
<dbReference type="RefSeq" id="WP_075637318.1">
    <property type="nucleotide sequence ID" value="NZ_MKIO01000048.1"/>
</dbReference>
<dbReference type="PANTHER" id="PTHR33755">
    <property type="entry name" value="TOXIN PARE1-RELATED"/>
    <property type="match status" value="1"/>
</dbReference>
<reference evidence="3 4" key="1">
    <citation type="submission" date="2016-09" db="EMBL/GenBank/DDBJ databases">
        <title>Rhizobium sp. nov., a novel species isolated from the rice rhizosphere.</title>
        <authorList>
            <person name="Zhao J."/>
            <person name="Zhang X."/>
        </authorList>
    </citation>
    <scope>NUCLEOTIDE SEQUENCE [LARGE SCALE GENOMIC DNA]</scope>
    <source>
        <strain evidence="3 4">MH17</strain>
    </source>
</reference>
<dbReference type="InterPro" id="IPR051803">
    <property type="entry name" value="TA_system_RelE-like_toxin"/>
</dbReference>
<proteinExistence type="inferred from homology"/>
<comment type="similarity">
    <text evidence="1">Belongs to the RelE toxin family.</text>
</comment>
<sequence>MIVVITDEAEADLEHIGDHIAANNPRRAETFVQELTERCLRLAEMPRAYPLVPRYEQTGFRRRPYGDYVIFYRIGTETIDVLHVVHGAQDYEAILFPVA</sequence>
<evidence type="ECO:0000313" key="3">
    <source>
        <dbReference type="EMBL" id="OLP52495.1"/>
    </source>
</evidence>
<dbReference type="InterPro" id="IPR035093">
    <property type="entry name" value="RelE/ParE_toxin_dom_sf"/>
</dbReference>
<dbReference type="InterPro" id="IPR007712">
    <property type="entry name" value="RelE/ParE_toxin"/>
</dbReference>
<protein>
    <submittedName>
        <fullName evidence="3">Plasmid stabilization protein</fullName>
    </submittedName>
</protein>
<dbReference type="PANTHER" id="PTHR33755:SF6">
    <property type="entry name" value="PLASMID STABILIZATION SYSTEM PROTEIN"/>
    <property type="match status" value="1"/>
</dbReference>
<organism evidence="3 4">
    <name type="scientific">Xaviernesmea rhizosphaerae</name>
    <dbReference type="NCBI Taxonomy" id="1672749"/>
    <lineage>
        <taxon>Bacteria</taxon>
        <taxon>Pseudomonadati</taxon>
        <taxon>Pseudomonadota</taxon>
        <taxon>Alphaproteobacteria</taxon>
        <taxon>Hyphomicrobiales</taxon>
        <taxon>Rhizobiaceae</taxon>
        <taxon>Rhizobium/Agrobacterium group</taxon>
        <taxon>Xaviernesmea</taxon>
    </lineage>
</organism>
<dbReference type="Gene3D" id="3.30.2310.20">
    <property type="entry name" value="RelE-like"/>
    <property type="match status" value="1"/>
</dbReference>
<gene>
    <name evidence="3" type="ORF">BJF92_02675</name>
</gene>
<accession>A0A1Q9AC80</accession>
<evidence type="ECO:0000313" key="4">
    <source>
        <dbReference type="Proteomes" id="UP000186143"/>
    </source>
</evidence>
<dbReference type="Pfam" id="PF05016">
    <property type="entry name" value="ParE_toxin"/>
    <property type="match status" value="1"/>
</dbReference>
<keyword evidence="2" id="KW-1277">Toxin-antitoxin system</keyword>
<dbReference type="OrthoDB" id="8369899at2"/>
<dbReference type="AlphaFoldDB" id="A0A1Q9AC80"/>
<evidence type="ECO:0000256" key="2">
    <source>
        <dbReference type="ARBA" id="ARBA00022649"/>
    </source>
</evidence>
<dbReference type="SUPFAM" id="SSF143011">
    <property type="entry name" value="RelE-like"/>
    <property type="match status" value="1"/>
</dbReference>
<name>A0A1Q9AC80_9HYPH</name>